<dbReference type="Proteomes" id="UP001058072">
    <property type="component" value="Chromosome"/>
</dbReference>
<evidence type="ECO:0000256" key="1">
    <source>
        <dbReference type="SAM" id="Phobius"/>
    </source>
</evidence>
<keyword evidence="1" id="KW-0472">Membrane</keyword>
<name>A0A9Q9FFD8_9FIRM</name>
<keyword evidence="1" id="KW-0812">Transmembrane</keyword>
<evidence type="ECO:0000313" key="3">
    <source>
        <dbReference type="Proteomes" id="UP001058072"/>
    </source>
</evidence>
<dbReference type="AlphaFoldDB" id="A0A9Q9FFD8"/>
<protein>
    <submittedName>
        <fullName evidence="2">Uncharacterized protein</fullName>
    </submittedName>
</protein>
<sequence length="94" mass="10772">MECLKDEKLEEAGLIHKIDTLKIIQEANQQQIKKRQKQLKLLIIVMIGCCFLGQWIWFELFGFQKEVFLIGGGYLLIGTIILLVRVLVEGGNVL</sequence>
<proteinExistence type="predicted"/>
<dbReference type="RefSeq" id="WP_212724302.1">
    <property type="nucleotide sequence ID" value="NZ_CP071250.1"/>
</dbReference>
<feature type="transmembrane region" description="Helical" evidence="1">
    <location>
        <begin position="69"/>
        <end position="88"/>
    </location>
</feature>
<reference evidence="2" key="1">
    <citation type="submission" date="2021-03" db="EMBL/GenBank/DDBJ databases">
        <title>Comparative Genomics and Metabolomics in the genus Turicibacter.</title>
        <authorList>
            <person name="Maki J."/>
            <person name="Looft T."/>
        </authorList>
    </citation>
    <scope>NUCLEOTIDE SEQUENCE</scope>
    <source>
        <strain evidence="2">ISU324</strain>
    </source>
</reference>
<gene>
    <name evidence="2" type="ORF">J0J70_07910</name>
</gene>
<keyword evidence="1" id="KW-1133">Transmembrane helix</keyword>
<organism evidence="2 3">
    <name type="scientific">Turicibacter bilis</name>
    <dbReference type="NCBI Taxonomy" id="2735723"/>
    <lineage>
        <taxon>Bacteria</taxon>
        <taxon>Bacillati</taxon>
        <taxon>Bacillota</taxon>
        <taxon>Erysipelotrichia</taxon>
        <taxon>Erysipelotrichales</taxon>
        <taxon>Turicibacteraceae</taxon>
        <taxon>Turicibacter</taxon>
    </lineage>
</organism>
<evidence type="ECO:0000313" key="2">
    <source>
        <dbReference type="EMBL" id="UUF07556.1"/>
    </source>
</evidence>
<accession>A0A9Q9FFD8</accession>
<dbReference type="EMBL" id="CP071250">
    <property type="protein sequence ID" value="UUF07556.1"/>
    <property type="molecule type" value="Genomic_DNA"/>
</dbReference>
<feature type="transmembrane region" description="Helical" evidence="1">
    <location>
        <begin position="39"/>
        <end position="57"/>
    </location>
</feature>